<name>A0AAW1L6J5_POPJA</name>
<feature type="compositionally biased region" description="Low complexity" evidence="1">
    <location>
        <begin position="31"/>
        <end position="49"/>
    </location>
</feature>
<dbReference type="EMBL" id="JASPKY010000167">
    <property type="protein sequence ID" value="KAK9728757.1"/>
    <property type="molecule type" value="Genomic_DNA"/>
</dbReference>
<reference evidence="2 3" key="1">
    <citation type="journal article" date="2024" name="BMC Genomics">
        <title>De novo assembly and annotation of Popillia japonica's genome with initial clues to its potential as an invasive pest.</title>
        <authorList>
            <person name="Cucini C."/>
            <person name="Boschi S."/>
            <person name="Funari R."/>
            <person name="Cardaioli E."/>
            <person name="Iannotti N."/>
            <person name="Marturano G."/>
            <person name="Paoli F."/>
            <person name="Bruttini M."/>
            <person name="Carapelli A."/>
            <person name="Frati F."/>
            <person name="Nardi F."/>
        </authorList>
    </citation>
    <scope>NUCLEOTIDE SEQUENCE [LARGE SCALE GENOMIC DNA]</scope>
    <source>
        <strain evidence="2">DMR45628</strain>
    </source>
</reference>
<feature type="region of interest" description="Disordered" evidence="1">
    <location>
        <begin position="1"/>
        <end position="23"/>
    </location>
</feature>
<proteinExistence type="predicted"/>
<dbReference type="AlphaFoldDB" id="A0AAW1L6J5"/>
<protein>
    <submittedName>
        <fullName evidence="2">Uncharacterized protein</fullName>
    </submittedName>
</protein>
<gene>
    <name evidence="2" type="ORF">QE152_g17054</name>
</gene>
<evidence type="ECO:0000313" key="2">
    <source>
        <dbReference type="EMBL" id="KAK9728757.1"/>
    </source>
</evidence>
<comment type="caution">
    <text evidence="2">The sequence shown here is derived from an EMBL/GenBank/DDBJ whole genome shotgun (WGS) entry which is preliminary data.</text>
</comment>
<dbReference type="Proteomes" id="UP001458880">
    <property type="component" value="Unassembled WGS sequence"/>
</dbReference>
<evidence type="ECO:0000313" key="3">
    <source>
        <dbReference type="Proteomes" id="UP001458880"/>
    </source>
</evidence>
<organism evidence="2 3">
    <name type="scientific">Popillia japonica</name>
    <name type="common">Japanese beetle</name>
    <dbReference type="NCBI Taxonomy" id="7064"/>
    <lineage>
        <taxon>Eukaryota</taxon>
        <taxon>Metazoa</taxon>
        <taxon>Ecdysozoa</taxon>
        <taxon>Arthropoda</taxon>
        <taxon>Hexapoda</taxon>
        <taxon>Insecta</taxon>
        <taxon>Pterygota</taxon>
        <taxon>Neoptera</taxon>
        <taxon>Endopterygota</taxon>
        <taxon>Coleoptera</taxon>
        <taxon>Polyphaga</taxon>
        <taxon>Scarabaeiformia</taxon>
        <taxon>Scarabaeidae</taxon>
        <taxon>Rutelinae</taxon>
        <taxon>Popillia</taxon>
    </lineage>
</organism>
<accession>A0AAW1L6J5</accession>
<feature type="region of interest" description="Disordered" evidence="1">
    <location>
        <begin position="30"/>
        <end position="49"/>
    </location>
</feature>
<evidence type="ECO:0000256" key="1">
    <source>
        <dbReference type="SAM" id="MobiDB-lite"/>
    </source>
</evidence>
<keyword evidence="3" id="KW-1185">Reference proteome</keyword>
<sequence length="124" mass="12761">MNSLDMKETGGGPAKGKPLTDIENSVIVDDVPSTSVGPSPSSMPGTSAISSTSVAASTCGITNLSDENDSALLNIAENSTRKTFPEKKGRKRKNMQSTMGIITPNHITSLIASNNNVANAALKG</sequence>